<evidence type="ECO:0000256" key="7">
    <source>
        <dbReference type="SAM" id="SignalP"/>
    </source>
</evidence>
<keyword evidence="2 7" id="KW-0732">Signal</keyword>
<evidence type="ECO:0000259" key="8">
    <source>
        <dbReference type="Pfam" id="PF01323"/>
    </source>
</evidence>
<sequence length="206" mass="22836">MFGQSIIRILFGLLLTAQANAFDEGFDYARLAQAQPTQTGDKVEVLEVFMYGCPHCRNLEPALVEWLKTLPEGAAFRRMPATGWRWVPQARAHYAARSLGKLDVFHPALFDAIHAQKRLIQTEDELVAFAAELGMDATKFRAAYNSPEVQSQVSQDETMVRSYGVENVPTLIVNGKYRVSLTQAGGHAHLFEVLDALLAQELGKGS</sequence>
<evidence type="ECO:0000313" key="9">
    <source>
        <dbReference type="EMBL" id="AFL75975.1"/>
    </source>
</evidence>
<dbReference type="Proteomes" id="UP000006062">
    <property type="component" value="Chromosome"/>
</dbReference>
<dbReference type="AlphaFoldDB" id="I3YG57"/>
<feature type="disulfide bond" description="Redox-active" evidence="6">
    <location>
        <begin position="53"/>
        <end position="56"/>
    </location>
</feature>
<dbReference type="CDD" id="cd03019">
    <property type="entry name" value="DsbA_DsbA"/>
    <property type="match status" value="1"/>
</dbReference>
<keyword evidence="10" id="KW-1185">Reference proteome</keyword>
<dbReference type="GO" id="GO:0042597">
    <property type="term" value="C:periplasmic space"/>
    <property type="evidence" value="ECO:0007669"/>
    <property type="project" value="UniProtKB-SubCell"/>
</dbReference>
<dbReference type="PIRSF" id="PIRSF001488">
    <property type="entry name" value="Tdi_protein"/>
    <property type="match status" value="1"/>
</dbReference>
<feature type="signal peptide" evidence="7">
    <location>
        <begin position="1"/>
        <end position="21"/>
    </location>
</feature>
<protein>
    <recommendedName>
        <fullName evidence="5">Thiol:disulfide interchange protein</fullName>
    </recommendedName>
</protein>
<dbReference type="EMBL" id="CP003154">
    <property type="protein sequence ID" value="AFL75975.1"/>
    <property type="molecule type" value="Genomic_DNA"/>
</dbReference>
<dbReference type="GO" id="GO:0016853">
    <property type="term" value="F:isomerase activity"/>
    <property type="evidence" value="ECO:0007669"/>
    <property type="project" value="UniProtKB-KW"/>
</dbReference>
<dbReference type="InterPro" id="IPR017937">
    <property type="entry name" value="Thioredoxin_CS"/>
</dbReference>
<proteinExistence type="inferred from homology"/>
<keyword evidence="4" id="KW-0676">Redox-active center</keyword>
<dbReference type="OrthoDB" id="9784896at2"/>
<dbReference type="InterPro" id="IPR036249">
    <property type="entry name" value="Thioredoxin-like_sf"/>
</dbReference>
<dbReference type="RefSeq" id="WP_014780359.1">
    <property type="nucleotide sequence ID" value="NC_018012.1"/>
</dbReference>
<accession>I3YG57</accession>
<dbReference type="SUPFAM" id="SSF52833">
    <property type="entry name" value="Thioredoxin-like"/>
    <property type="match status" value="1"/>
</dbReference>
<dbReference type="eggNOG" id="COG1651">
    <property type="taxonomic scope" value="Bacteria"/>
</dbReference>
<dbReference type="KEGG" id="tvi:Thivi_4156"/>
<evidence type="ECO:0000256" key="5">
    <source>
        <dbReference type="PIRNR" id="PIRNR001488"/>
    </source>
</evidence>
<organism evidence="9 10">
    <name type="scientific">Thiocystis violascens (strain ATCC 17096 / DSM 198 / 6111)</name>
    <name type="common">Chromatium violascens</name>
    <dbReference type="NCBI Taxonomy" id="765911"/>
    <lineage>
        <taxon>Bacteria</taxon>
        <taxon>Pseudomonadati</taxon>
        <taxon>Pseudomonadota</taxon>
        <taxon>Gammaproteobacteria</taxon>
        <taxon>Chromatiales</taxon>
        <taxon>Chromatiaceae</taxon>
        <taxon>Thiocystis</taxon>
    </lineage>
</organism>
<dbReference type="Gene3D" id="3.40.30.10">
    <property type="entry name" value="Glutaredoxin"/>
    <property type="match status" value="1"/>
</dbReference>
<dbReference type="InterPro" id="IPR050824">
    <property type="entry name" value="Thiol_disulfide_DsbA"/>
</dbReference>
<reference evidence="9 10" key="1">
    <citation type="submission" date="2012-06" db="EMBL/GenBank/DDBJ databases">
        <title>Complete sequence of Thiocystis violascens DSM 198.</title>
        <authorList>
            <consortium name="US DOE Joint Genome Institute"/>
            <person name="Lucas S."/>
            <person name="Han J."/>
            <person name="Lapidus A."/>
            <person name="Cheng J.-F."/>
            <person name="Goodwin L."/>
            <person name="Pitluck S."/>
            <person name="Peters L."/>
            <person name="Ovchinnikova G."/>
            <person name="Teshima H."/>
            <person name="Detter J.C."/>
            <person name="Han C."/>
            <person name="Tapia R."/>
            <person name="Land M."/>
            <person name="Hauser L."/>
            <person name="Kyrpides N."/>
            <person name="Ivanova N."/>
            <person name="Pagani I."/>
            <person name="Vogl K."/>
            <person name="Liu Z."/>
            <person name="Frigaard N.-U."/>
            <person name="Bryant D."/>
            <person name="Woyke T."/>
        </authorList>
    </citation>
    <scope>NUCLEOTIDE SEQUENCE [LARGE SCALE GENOMIC DNA]</scope>
    <source>
        <strain evidence="10">ATCC 17096 / DSM 198 / 6111</strain>
    </source>
</reference>
<dbReference type="InterPro" id="IPR001853">
    <property type="entry name" value="DSBA-like_thioredoxin_dom"/>
</dbReference>
<dbReference type="InterPro" id="IPR023205">
    <property type="entry name" value="DsbA/DsbL"/>
</dbReference>
<dbReference type="STRING" id="765911.Thivi_4156"/>
<keyword evidence="5" id="KW-0574">Periplasm</keyword>
<keyword evidence="9" id="KW-0413">Isomerase</keyword>
<evidence type="ECO:0000256" key="2">
    <source>
        <dbReference type="ARBA" id="ARBA00022729"/>
    </source>
</evidence>
<dbReference type="PANTHER" id="PTHR35891:SF3">
    <property type="entry name" value="THIOL:DISULFIDE INTERCHANGE PROTEIN DSBL"/>
    <property type="match status" value="1"/>
</dbReference>
<evidence type="ECO:0000256" key="4">
    <source>
        <dbReference type="ARBA" id="ARBA00023284"/>
    </source>
</evidence>
<dbReference type="GO" id="GO:0016491">
    <property type="term" value="F:oxidoreductase activity"/>
    <property type="evidence" value="ECO:0007669"/>
    <property type="project" value="InterPro"/>
</dbReference>
<dbReference type="PANTHER" id="PTHR35891">
    <property type="entry name" value="THIOL:DISULFIDE INTERCHANGE PROTEIN DSBA"/>
    <property type="match status" value="1"/>
</dbReference>
<comment type="subcellular location">
    <subcellularLocation>
        <location evidence="5">Periplasm</location>
    </subcellularLocation>
</comment>
<evidence type="ECO:0000256" key="1">
    <source>
        <dbReference type="ARBA" id="ARBA00005791"/>
    </source>
</evidence>
<feature type="domain" description="DSBA-like thioredoxin" evidence="8">
    <location>
        <begin position="91"/>
        <end position="180"/>
    </location>
</feature>
<dbReference type="HOGENOM" id="CLU_088255_1_0_6"/>
<evidence type="ECO:0000313" key="10">
    <source>
        <dbReference type="Proteomes" id="UP000006062"/>
    </source>
</evidence>
<dbReference type="PROSITE" id="PS00194">
    <property type="entry name" value="THIOREDOXIN_1"/>
    <property type="match status" value="1"/>
</dbReference>
<keyword evidence="3 5" id="KW-1015">Disulfide bond</keyword>
<evidence type="ECO:0000256" key="6">
    <source>
        <dbReference type="PIRSR" id="PIRSR001488-1"/>
    </source>
</evidence>
<comment type="similarity">
    <text evidence="1">Belongs to the thioredoxin family. DsbA subfamily.</text>
</comment>
<feature type="chain" id="PRO_5003683241" description="Thiol:disulfide interchange protein" evidence="7">
    <location>
        <begin position="22"/>
        <end position="206"/>
    </location>
</feature>
<gene>
    <name evidence="9" type="ordered locus">Thivi_4156</name>
</gene>
<evidence type="ECO:0000256" key="3">
    <source>
        <dbReference type="ARBA" id="ARBA00023157"/>
    </source>
</evidence>
<name>I3YG57_THIV6</name>
<dbReference type="Pfam" id="PF01323">
    <property type="entry name" value="DSBA"/>
    <property type="match status" value="1"/>
</dbReference>